<dbReference type="InterPro" id="IPR014710">
    <property type="entry name" value="RmlC-like_jellyroll"/>
</dbReference>
<dbReference type="RefSeq" id="WP_150980350.1">
    <property type="nucleotide sequence ID" value="NZ_VMNW02000020.1"/>
</dbReference>
<proteinExistence type="predicted"/>
<reference evidence="1" key="1">
    <citation type="submission" date="2019-09" db="EMBL/GenBank/DDBJ databases">
        <authorList>
            <person name="Teo W.F.A."/>
            <person name="Duangmal K."/>
        </authorList>
    </citation>
    <scope>NUCLEOTIDE SEQUENCE [LARGE SCALE GENOMIC DNA]</scope>
    <source>
        <strain evidence="1">K81G1</strain>
    </source>
</reference>
<dbReference type="InterPro" id="IPR011051">
    <property type="entry name" value="RmlC_Cupin_sf"/>
</dbReference>
<dbReference type="Gene3D" id="2.60.120.10">
    <property type="entry name" value="Jelly Rolls"/>
    <property type="match status" value="1"/>
</dbReference>
<sequence>MGLTKVIDRTNTDKTDSYWPGFHSEIICSAGECESQELFYVDATADPGATTELHAHDTEIAFFVSRGTVLAVLVSEDGQESEGHLCPRGTSGYISPGEGFLLSNIGDEEAELLMAHYGANSKETAKGRVMDVPEQARKILAEHGVK</sequence>
<dbReference type="EMBL" id="VMNW02000020">
    <property type="protein sequence ID" value="KAA9160704.1"/>
    <property type="molecule type" value="Genomic_DNA"/>
</dbReference>
<evidence type="ECO:0000313" key="2">
    <source>
        <dbReference type="Proteomes" id="UP000319769"/>
    </source>
</evidence>
<comment type="caution">
    <text evidence="1">The sequence shown here is derived from an EMBL/GenBank/DDBJ whole genome shotgun (WGS) entry which is preliminary data.</text>
</comment>
<gene>
    <name evidence="1" type="ORF">FPZ12_016275</name>
</gene>
<dbReference type="SUPFAM" id="SSF51182">
    <property type="entry name" value="RmlC-like cupins"/>
    <property type="match status" value="1"/>
</dbReference>
<dbReference type="Proteomes" id="UP000319769">
    <property type="component" value="Unassembled WGS sequence"/>
</dbReference>
<protein>
    <submittedName>
        <fullName evidence="1">Cupin domain-containing protein</fullName>
    </submittedName>
</protein>
<organism evidence="1 2">
    <name type="scientific">Amycolatopsis acidicola</name>
    <dbReference type="NCBI Taxonomy" id="2596893"/>
    <lineage>
        <taxon>Bacteria</taxon>
        <taxon>Bacillati</taxon>
        <taxon>Actinomycetota</taxon>
        <taxon>Actinomycetes</taxon>
        <taxon>Pseudonocardiales</taxon>
        <taxon>Pseudonocardiaceae</taxon>
        <taxon>Amycolatopsis</taxon>
    </lineage>
</organism>
<evidence type="ECO:0000313" key="1">
    <source>
        <dbReference type="EMBL" id="KAA9160704.1"/>
    </source>
</evidence>
<keyword evidence="2" id="KW-1185">Reference proteome</keyword>
<dbReference type="AlphaFoldDB" id="A0A5N0V4I4"/>
<accession>A0A5N0V4I4</accession>
<name>A0A5N0V4I4_9PSEU</name>